<feature type="region of interest" description="Disordered" evidence="2">
    <location>
        <begin position="320"/>
        <end position="386"/>
    </location>
</feature>
<feature type="compositionally biased region" description="Polar residues" evidence="2">
    <location>
        <begin position="334"/>
        <end position="353"/>
    </location>
</feature>
<dbReference type="OrthoDB" id="192208at2759"/>
<reference evidence="4" key="1">
    <citation type="submission" date="2025-08" db="UniProtKB">
        <authorList>
            <consortium name="RefSeq"/>
        </authorList>
    </citation>
    <scope>IDENTIFICATION</scope>
</reference>
<name>A0A8M1K5I4_CLUHA</name>
<dbReference type="Pfam" id="PF14922">
    <property type="entry name" value="FWWh"/>
    <property type="match status" value="1"/>
</dbReference>
<dbReference type="InterPro" id="IPR029417">
    <property type="entry name" value="FAM227"/>
</dbReference>
<evidence type="ECO:0000313" key="3">
    <source>
        <dbReference type="Proteomes" id="UP000515152"/>
    </source>
</evidence>
<dbReference type="KEGG" id="char:122128638"/>
<feature type="region of interest" description="Disordered" evidence="2">
    <location>
        <begin position="69"/>
        <end position="103"/>
    </location>
</feature>
<feature type="compositionally biased region" description="Basic and acidic residues" evidence="2">
    <location>
        <begin position="354"/>
        <end position="377"/>
    </location>
</feature>
<dbReference type="PANTHER" id="PTHR33560">
    <property type="entry name" value="PROTEIN FAM227B"/>
    <property type="match status" value="1"/>
</dbReference>
<comment type="similarity">
    <text evidence="1">Belongs to the FAM227 family.</text>
</comment>
<keyword evidence="3" id="KW-1185">Reference proteome</keyword>
<gene>
    <name evidence="4" type="primary">LOC122128638</name>
</gene>
<dbReference type="GeneID" id="122128638"/>
<protein>
    <submittedName>
        <fullName evidence="4">Protein FAM227A-like</fullName>
    </submittedName>
</protein>
<dbReference type="Proteomes" id="UP000515152">
    <property type="component" value="Chromosome 22"/>
</dbReference>
<dbReference type="RefSeq" id="XP_042558962.1">
    <property type="nucleotide sequence ID" value="XM_042703028.1"/>
</dbReference>
<sequence>MAEINAVCAPMVVHQEDVNENVSAQRKRQNMQKESLEPVSCLIGSMSELSERISSLILLPKMVYTDTQLSRCDRHSSQQESPPPPQSSQSRSNASTEKHEGGRPKLVELCQYPGFSEEGLTPLPHHTSFSTVVARVVRAQPRLSHKPRYKAAFQSILSSGLMEHFVTDVFWWLFLQNFQPDGHVQDCLFSRIAENYIRILSQNQSSRIGNVFLREFPHTLSQTLYSAFCCCFPQSCITIRSGTFPQTLCSTAYQWTGGICPAPNVFRKWDIEALEPDEDSNAEFVAENEKKETESCLSLLECMLPGACASTQRDCPPSTLTATWRPMSPVAEPSHTSFEGSFSNAKEQTINNLSEKEGKSTGSEDIKGSDQKAATDHRNRKSTKESQTGWYELEFHRCVFNVWGNSPLVRHYMENLKMEPKVGQDVLVRRTQIHTLPPEDAVTYRQFVRQCHERSAARWHNLRAMRAQCEQDMAALQRSKDVHRRILLKEQKRILSQRSSVKLFCQKLCPDATTEEEANLLSDSSYTQ</sequence>
<accession>A0A8M1K5I4</accession>
<organism evidence="3 4">
    <name type="scientific">Clupea harengus</name>
    <name type="common">Atlantic herring</name>
    <dbReference type="NCBI Taxonomy" id="7950"/>
    <lineage>
        <taxon>Eukaryota</taxon>
        <taxon>Metazoa</taxon>
        <taxon>Chordata</taxon>
        <taxon>Craniata</taxon>
        <taxon>Vertebrata</taxon>
        <taxon>Euteleostomi</taxon>
        <taxon>Actinopterygii</taxon>
        <taxon>Neopterygii</taxon>
        <taxon>Teleostei</taxon>
        <taxon>Clupei</taxon>
        <taxon>Clupeiformes</taxon>
        <taxon>Clupeoidei</taxon>
        <taxon>Clupeidae</taxon>
        <taxon>Clupea</taxon>
    </lineage>
</organism>
<proteinExistence type="inferred from homology"/>
<dbReference type="PANTHER" id="PTHR33560:SF1">
    <property type="entry name" value="PROTEIN FAM227A"/>
    <property type="match status" value="1"/>
</dbReference>
<evidence type="ECO:0000256" key="2">
    <source>
        <dbReference type="SAM" id="MobiDB-lite"/>
    </source>
</evidence>
<evidence type="ECO:0000256" key="1">
    <source>
        <dbReference type="ARBA" id="ARBA00008666"/>
    </source>
</evidence>
<dbReference type="AlphaFoldDB" id="A0A8M1K5I4"/>
<evidence type="ECO:0000313" key="4">
    <source>
        <dbReference type="RefSeq" id="XP_042558962.1"/>
    </source>
</evidence>